<accession>B8D0M7</accession>
<dbReference type="GO" id="GO:0007059">
    <property type="term" value="P:chromosome segregation"/>
    <property type="evidence" value="ECO:0007669"/>
    <property type="project" value="UniProtKB-KW"/>
</dbReference>
<dbReference type="SUPFAM" id="SSF109709">
    <property type="entry name" value="KorB DNA-binding domain-like"/>
    <property type="match status" value="1"/>
</dbReference>
<evidence type="ECO:0000256" key="1">
    <source>
        <dbReference type="ARBA" id="ARBA00006295"/>
    </source>
</evidence>
<sequence length="314" mass="36283">MDFARIPLDKIKIDKNQSRQEFDAEGIKQLARSIDEVGQLQPVIVKKNGDEYRLVAGERRYRAVKKSSSREKIAALILKEDTGESLLKQIQLIENLQREDLNPLERALSIKRFIDENNLTKKEASKKLGVPRTTLTEWLNILEVPPRYREEVIDEDSPLTLSHISIAKALASRTGDPTKLKQLLDVVLKYNLNRKETKESVNLYRKYLHMPMDEAVSVILLRRERQKLSDRLREEDGSGRGNPNPFNRLLKSFNKTGQTMEEVMEKAGVPDEDIKESLIDEFLYIYQLMEIMVPELKNKKVADLIEGIRKNNSL</sequence>
<dbReference type="SUPFAM" id="SSF110849">
    <property type="entry name" value="ParB/Sulfiredoxin"/>
    <property type="match status" value="1"/>
</dbReference>
<gene>
    <name evidence="4" type="ordered locus">Hore_22180</name>
</gene>
<reference evidence="4 5" key="1">
    <citation type="journal article" date="2009" name="PLoS ONE">
        <title>Genome analysis of the anaerobic thermohalophilic bacterium Halothermothrix orenii.</title>
        <authorList>
            <person name="Mavromatis K."/>
            <person name="Ivanova N."/>
            <person name="Anderson I."/>
            <person name="Lykidis A."/>
            <person name="Hooper S.D."/>
            <person name="Sun H."/>
            <person name="Kunin V."/>
            <person name="Lapidus A."/>
            <person name="Hugenholtz P."/>
            <person name="Patel B."/>
            <person name="Kyrpides N.C."/>
        </authorList>
    </citation>
    <scope>NUCLEOTIDE SEQUENCE [LARGE SCALE GENOMIC DNA]</scope>
    <source>
        <strain evidence="5">H 168 / OCM 544 / DSM 9562</strain>
    </source>
</reference>
<dbReference type="STRING" id="373903.Hore_22180"/>
<dbReference type="Pfam" id="PF02195">
    <property type="entry name" value="ParB_N"/>
    <property type="match status" value="1"/>
</dbReference>
<evidence type="ECO:0000259" key="3">
    <source>
        <dbReference type="PROSITE" id="PS50943"/>
    </source>
</evidence>
<dbReference type="InterPro" id="IPR050336">
    <property type="entry name" value="Chromosome_partition/occlusion"/>
</dbReference>
<protein>
    <submittedName>
        <fullName evidence="4">ParB-like partition protein</fullName>
    </submittedName>
</protein>
<dbReference type="GO" id="GO:0005694">
    <property type="term" value="C:chromosome"/>
    <property type="evidence" value="ECO:0007669"/>
    <property type="project" value="TreeGrafter"/>
</dbReference>
<keyword evidence="5" id="KW-1185">Reference proteome</keyword>
<dbReference type="EMBL" id="CP001098">
    <property type="protein sequence ID" value="ACL70963.1"/>
    <property type="molecule type" value="Genomic_DNA"/>
</dbReference>
<dbReference type="OrthoDB" id="9802051at2"/>
<dbReference type="InterPro" id="IPR041468">
    <property type="entry name" value="HTH_ParB/Spo0J"/>
</dbReference>
<evidence type="ECO:0000313" key="5">
    <source>
        <dbReference type="Proteomes" id="UP000000719"/>
    </source>
</evidence>
<dbReference type="HOGENOM" id="CLU_023853_0_0_9"/>
<proteinExistence type="inferred from homology"/>
<feature type="domain" description="HTH cro/C1-type" evidence="3">
    <location>
        <begin position="110"/>
        <end position="140"/>
    </location>
</feature>
<dbReference type="PROSITE" id="PS50943">
    <property type="entry name" value="HTH_CROC1"/>
    <property type="match status" value="1"/>
</dbReference>
<keyword evidence="2" id="KW-0159">Chromosome partition</keyword>
<dbReference type="InterPro" id="IPR001387">
    <property type="entry name" value="Cro/C1-type_HTH"/>
</dbReference>
<dbReference type="PANTHER" id="PTHR33375">
    <property type="entry name" value="CHROMOSOME-PARTITIONING PROTEIN PARB-RELATED"/>
    <property type="match status" value="1"/>
</dbReference>
<dbReference type="Gene3D" id="3.90.1530.30">
    <property type="match status" value="1"/>
</dbReference>
<evidence type="ECO:0000256" key="2">
    <source>
        <dbReference type="ARBA" id="ARBA00022829"/>
    </source>
</evidence>
<dbReference type="Pfam" id="PF17762">
    <property type="entry name" value="HTH_ParB"/>
    <property type="match status" value="1"/>
</dbReference>
<dbReference type="PANTHER" id="PTHR33375:SF1">
    <property type="entry name" value="CHROMOSOME-PARTITIONING PROTEIN PARB-RELATED"/>
    <property type="match status" value="1"/>
</dbReference>
<dbReference type="Gene3D" id="1.10.10.2830">
    <property type="match status" value="1"/>
</dbReference>
<dbReference type="eggNOG" id="COG1475">
    <property type="taxonomic scope" value="Bacteria"/>
</dbReference>
<dbReference type="Proteomes" id="UP000000719">
    <property type="component" value="Chromosome"/>
</dbReference>
<dbReference type="KEGG" id="hor:Hore_22180"/>
<dbReference type="GO" id="GO:0003677">
    <property type="term" value="F:DNA binding"/>
    <property type="evidence" value="ECO:0007669"/>
    <property type="project" value="InterPro"/>
</dbReference>
<organism evidence="4 5">
    <name type="scientific">Halothermothrix orenii (strain H 168 / OCM 544 / DSM 9562)</name>
    <dbReference type="NCBI Taxonomy" id="373903"/>
    <lineage>
        <taxon>Bacteria</taxon>
        <taxon>Bacillati</taxon>
        <taxon>Bacillota</taxon>
        <taxon>Clostridia</taxon>
        <taxon>Halanaerobiales</taxon>
        <taxon>Halothermotrichaceae</taxon>
        <taxon>Halothermothrix</taxon>
    </lineage>
</organism>
<dbReference type="InterPro" id="IPR036086">
    <property type="entry name" value="ParB/Sulfiredoxin_sf"/>
</dbReference>
<dbReference type="SMART" id="SM00470">
    <property type="entry name" value="ParB"/>
    <property type="match status" value="1"/>
</dbReference>
<evidence type="ECO:0000313" key="4">
    <source>
        <dbReference type="EMBL" id="ACL70963.1"/>
    </source>
</evidence>
<name>B8D0M7_HALOH</name>
<comment type="similarity">
    <text evidence="1">Belongs to the ParB family.</text>
</comment>
<dbReference type="AlphaFoldDB" id="B8D0M7"/>
<dbReference type="InterPro" id="IPR003115">
    <property type="entry name" value="ParB_N"/>
</dbReference>
<dbReference type="NCBIfam" id="TIGR00180">
    <property type="entry name" value="parB_part"/>
    <property type="match status" value="1"/>
</dbReference>
<dbReference type="InterPro" id="IPR004437">
    <property type="entry name" value="ParB/RepB/Spo0J"/>
</dbReference>